<feature type="transmembrane region" description="Helical" evidence="10">
    <location>
        <begin position="302"/>
        <end position="326"/>
    </location>
</feature>
<comment type="subcellular location">
    <subcellularLocation>
        <location evidence="1 10">Cell membrane</location>
        <topology evidence="1 10">Multi-pass membrane protein</topology>
    </subcellularLocation>
</comment>
<comment type="similarity">
    <text evidence="10">Belongs to the insect chemoreceptor superfamily. Heteromeric odorant receptor channel (TC 1.A.69) family.</text>
</comment>
<organism evidence="11 12">
    <name type="scientific">Loxostege sticticalis</name>
    <name type="common">Beet webworm moth</name>
    <dbReference type="NCBI Taxonomy" id="481309"/>
    <lineage>
        <taxon>Eukaryota</taxon>
        <taxon>Metazoa</taxon>
        <taxon>Ecdysozoa</taxon>
        <taxon>Arthropoda</taxon>
        <taxon>Hexapoda</taxon>
        <taxon>Insecta</taxon>
        <taxon>Pterygota</taxon>
        <taxon>Neoptera</taxon>
        <taxon>Endopterygota</taxon>
        <taxon>Lepidoptera</taxon>
        <taxon>Glossata</taxon>
        <taxon>Ditrysia</taxon>
        <taxon>Pyraloidea</taxon>
        <taxon>Crambidae</taxon>
        <taxon>Pyraustinae</taxon>
        <taxon>Loxostege</taxon>
    </lineage>
</organism>
<dbReference type="Proteomes" id="UP001549921">
    <property type="component" value="Unassembled WGS sequence"/>
</dbReference>
<feature type="transmembrane region" description="Helical" evidence="10">
    <location>
        <begin position="82"/>
        <end position="103"/>
    </location>
</feature>
<accession>A0ABD0SPH4</accession>
<dbReference type="PANTHER" id="PTHR21137">
    <property type="entry name" value="ODORANT RECEPTOR"/>
    <property type="match status" value="1"/>
</dbReference>
<keyword evidence="8 10" id="KW-0675">Receptor</keyword>
<dbReference type="GO" id="GO:0007165">
    <property type="term" value="P:signal transduction"/>
    <property type="evidence" value="ECO:0007669"/>
    <property type="project" value="UniProtKB-KW"/>
</dbReference>
<reference evidence="11 12" key="1">
    <citation type="submission" date="2024-06" db="EMBL/GenBank/DDBJ databases">
        <title>A chromosome-level genome assembly of beet webworm, Loxostege sticticalis.</title>
        <authorList>
            <person name="Zhang Y."/>
        </authorList>
    </citation>
    <scope>NUCLEOTIDE SEQUENCE [LARGE SCALE GENOMIC DNA]</scope>
    <source>
        <strain evidence="11">AQ028</strain>
        <tissue evidence="11">Male pupae</tissue>
    </source>
</reference>
<feature type="transmembrane region" description="Helical" evidence="10">
    <location>
        <begin position="146"/>
        <end position="166"/>
    </location>
</feature>
<proteinExistence type="inferred from homology"/>
<dbReference type="AlphaFoldDB" id="A0ABD0SPH4"/>
<evidence type="ECO:0000256" key="10">
    <source>
        <dbReference type="RuleBase" id="RU351113"/>
    </source>
</evidence>
<evidence type="ECO:0000256" key="9">
    <source>
        <dbReference type="ARBA" id="ARBA00023224"/>
    </source>
</evidence>
<dbReference type="GO" id="GO:0005886">
    <property type="term" value="C:plasma membrane"/>
    <property type="evidence" value="ECO:0007669"/>
    <property type="project" value="UniProtKB-SubCell"/>
</dbReference>
<evidence type="ECO:0000256" key="2">
    <source>
        <dbReference type="ARBA" id="ARBA00022475"/>
    </source>
</evidence>
<feature type="transmembrane region" description="Helical" evidence="10">
    <location>
        <begin position="193"/>
        <end position="222"/>
    </location>
</feature>
<dbReference type="PANTHER" id="PTHR21137:SF35">
    <property type="entry name" value="ODORANT RECEPTOR 19A-RELATED"/>
    <property type="match status" value="1"/>
</dbReference>
<evidence type="ECO:0000256" key="4">
    <source>
        <dbReference type="ARBA" id="ARBA00022692"/>
    </source>
</evidence>
<feature type="transmembrane region" description="Helical" evidence="10">
    <location>
        <begin position="390"/>
        <end position="411"/>
    </location>
</feature>
<dbReference type="Pfam" id="PF02949">
    <property type="entry name" value="7tm_6"/>
    <property type="match status" value="1"/>
</dbReference>
<keyword evidence="6 10" id="KW-1133">Transmembrane helix</keyword>
<evidence type="ECO:0000256" key="8">
    <source>
        <dbReference type="ARBA" id="ARBA00023170"/>
    </source>
</evidence>
<feature type="transmembrane region" description="Helical" evidence="10">
    <location>
        <begin position="48"/>
        <end position="70"/>
    </location>
</feature>
<evidence type="ECO:0000313" key="11">
    <source>
        <dbReference type="EMBL" id="KAL0821462.1"/>
    </source>
</evidence>
<evidence type="ECO:0000256" key="1">
    <source>
        <dbReference type="ARBA" id="ARBA00004651"/>
    </source>
</evidence>
<keyword evidence="5 10" id="KW-0552">Olfaction</keyword>
<dbReference type="GO" id="GO:0007608">
    <property type="term" value="P:sensory perception of smell"/>
    <property type="evidence" value="ECO:0007669"/>
    <property type="project" value="UniProtKB-KW"/>
</dbReference>
<comment type="caution">
    <text evidence="11">The sequence shown here is derived from an EMBL/GenBank/DDBJ whole genome shotgun (WGS) entry which is preliminary data.</text>
</comment>
<evidence type="ECO:0000256" key="3">
    <source>
        <dbReference type="ARBA" id="ARBA00022606"/>
    </source>
</evidence>
<evidence type="ECO:0000256" key="5">
    <source>
        <dbReference type="ARBA" id="ARBA00022725"/>
    </source>
</evidence>
<comment type="caution">
    <text evidence="10">Lacks conserved residue(s) required for the propagation of feature annotation.</text>
</comment>
<name>A0ABD0SPH4_LOXSC</name>
<keyword evidence="7 10" id="KW-0472">Membrane</keyword>
<keyword evidence="2" id="KW-1003">Cell membrane</keyword>
<keyword evidence="3 10" id="KW-0716">Sensory transduction</keyword>
<keyword evidence="4 10" id="KW-0812">Transmembrane</keyword>
<evidence type="ECO:0000256" key="6">
    <source>
        <dbReference type="ARBA" id="ARBA00022989"/>
    </source>
</evidence>
<evidence type="ECO:0000256" key="7">
    <source>
        <dbReference type="ARBA" id="ARBA00023136"/>
    </source>
</evidence>
<gene>
    <name evidence="11" type="ORF">ABMA28_004933</name>
</gene>
<sequence>MALWSTLRLWFNLGNCDLPTMLWNVSFLLRALTLNIDSRYNKGIPLVFYIITAVVAASYFYVYLISMVWFVLWRCRESGDLVAAMVVASLGVTSEIGPTKLIYMFIYRDKVRELVDKYLDCDALVKPGSRFSNNLMKILRGVKKRAMIFWVVIIGNGVVYILKPIILPGRHLMEDSFILFGLEPSHESPNFEISFLLMAGGVIFTCYLPANITAFLIIITGYTEAQMLALSKELLNLWSDAQEYYLEHVSLAIEDFSEPVVKISNEQRTKDKIINEYIRKRLHEFINLHTTNIKLLHQTENIFRGAIAIEFMVLIVGLIVILLGGLENTYMEIPFALMQVAMDCLTGQRVMDASITFEKAVYNCKWEYFDVSNRKTVLLMLQSSQKTMKLSAGGVTMLSFSSFMGVIRSIYSAYTALRSTMN</sequence>
<keyword evidence="9 10" id="KW-0807">Transducer</keyword>
<dbReference type="EMBL" id="JBEDNZ010000017">
    <property type="protein sequence ID" value="KAL0821462.1"/>
    <property type="molecule type" value="Genomic_DNA"/>
</dbReference>
<protein>
    <recommendedName>
        <fullName evidence="10">Odorant receptor</fullName>
    </recommendedName>
</protein>
<dbReference type="InterPro" id="IPR004117">
    <property type="entry name" value="7tm6_olfct_rcpt"/>
</dbReference>
<evidence type="ECO:0000313" key="12">
    <source>
        <dbReference type="Proteomes" id="UP001549921"/>
    </source>
</evidence>